<evidence type="ECO:0008006" key="4">
    <source>
        <dbReference type="Google" id="ProtNLM"/>
    </source>
</evidence>
<name>A0A0A5G2Z5_9BACI</name>
<dbReference type="EMBL" id="AVPF01000040">
    <property type="protein sequence ID" value="KGX85450.1"/>
    <property type="molecule type" value="Genomic_DNA"/>
</dbReference>
<proteinExistence type="predicted"/>
<dbReference type="Pfam" id="PF14153">
    <property type="entry name" value="Spore_coat_CotO"/>
    <property type="match status" value="1"/>
</dbReference>
<feature type="compositionally biased region" description="Acidic residues" evidence="1">
    <location>
        <begin position="96"/>
        <end position="126"/>
    </location>
</feature>
<dbReference type="eggNOG" id="ENOG503386N">
    <property type="taxonomic scope" value="Bacteria"/>
</dbReference>
<evidence type="ECO:0000256" key="1">
    <source>
        <dbReference type="SAM" id="MobiDB-lite"/>
    </source>
</evidence>
<feature type="region of interest" description="Disordered" evidence="1">
    <location>
        <begin position="1"/>
        <end position="139"/>
    </location>
</feature>
<evidence type="ECO:0000313" key="2">
    <source>
        <dbReference type="EMBL" id="KGX85450.1"/>
    </source>
</evidence>
<protein>
    <recommendedName>
        <fullName evidence="4">Spore coat protein CotO</fullName>
    </recommendedName>
</protein>
<gene>
    <name evidence="2" type="ORF">N783_14690</name>
</gene>
<reference evidence="2 3" key="1">
    <citation type="submission" date="2013-08" db="EMBL/GenBank/DDBJ databases">
        <authorList>
            <person name="Huang J."/>
            <person name="Wang G."/>
        </authorList>
    </citation>
    <scope>NUCLEOTIDE SEQUENCE [LARGE SCALE GENOMIC DNA]</scope>
    <source>
        <strain evidence="2 3">BH030004</strain>
    </source>
</reference>
<organism evidence="2 3">
    <name type="scientific">Pontibacillus marinus BH030004 = DSM 16465</name>
    <dbReference type="NCBI Taxonomy" id="1385511"/>
    <lineage>
        <taxon>Bacteria</taxon>
        <taxon>Bacillati</taxon>
        <taxon>Bacillota</taxon>
        <taxon>Bacilli</taxon>
        <taxon>Bacillales</taxon>
        <taxon>Bacillaceae</taxon>
        <taxon>Pontibacillus</taxon>
    </lineage>
</organism>
<feature type="compositionally biased region" description="Basic and acidic residues" evidence="1">
    <location>
        <begin position="34"/>
        <end position="88"/>
    </location>
</feature>
<dbReference type="RefSeq" id="WP_027448014.1">
    <property type="nucleotide sequence ID" value="NZ_AVPF01000040.1"/>
</dbReference>
<dbReference type="AlphaFoldDB" id="A0A0A5G2Z5"/>
<sequence>MAKQKSVAREPMLYITQPEFQAAKPRMQSTYRSVPEDKVAKQEEKKAPQSKEETNATSQKKERSRSWEKRNKGQDKFGLKAAESETSKSKKQSVWDTEEKEETESEEPEAVEEEVQETEEDDEAEDERPRVSFSNRKRRDRFKDMNLEEKVEYFVNLPSSVPRMKCEVFTGEKSYRGWIQDYQDGVVSMKILQRPFRVEIPFDSIESIELKGF</sequence>
<accession>A0A0A5G2Z5</accession>
<keyword evidence="3" id="KW-1185">Reference proteome</keyword>
<comment type="caution">
    <text evidence="2">The sequence shown here is derived from an EMBL/GenBank/DDBJ whole genome shotgun (WGS) entry which is preliminary data.</text>
</comment>
<dbReference type="InterPro" id="IPR025439">
    <property type="entry name" value="Spore_coat_CotO"/>
</dbReference>
<dbReference type="Proteomes" id="UP000030403">
    <property type="component" value="Unassembled WGS sequence"/>
</dbReference>
<dbReference type="STRING" id="1385511.GCA_000425225_00555"/>
<evidence type="ECO:0000313" key="3">
    <source>
        <dbReference type="Proteomes" id="UP000030403"/>
    </source>
</evidence>